<organism evidence="5">
    <name type="scientific">Triatoma infestans</name>
    <name type="common">Assassin bug</name>
    <dbReference type="NCBI Taxonomy" id="30076"/>
    <lineage>
        <taxon>Eukaryota</taxon>
        <taxon>Metazoa</taxon>
        <taxon>Ecdysozoa</taxon>
        <taxon>Arthropoda</taxon>
        <taxon>Hexapoda</taxon>
        <taxon>Insecta</taxon>
        <taxon>Pterygota</taxon>
        <taxon>Neoptera</taxon>
        <taxon>Paraneoptera</taxon>
        <taxon>Hemiptera</taxon>
        <taxon>Heteroptera</taxon>
        <taxon>Panheteroptera</taxon>
        <taxon>Cimicomorpha</taxon>
        <taxon>Reduviidae</taxon>
        <taxon>Triatominae</taxon>
        <taxon>Triatoma</taxon>
    </lineage>
</organism>
<evidence type="ECO:0000256" key="2">
    <source>
        <dbReference type="ARBA" id="ARBA00022833"/>
    </source>
</evidence>
<feature type="region of interest" description="Disordered" evidence="3">
    <location>
        <begin position="144"/>
        <end position="167"/>
    </location>
</feature>
<name>A0A170VAG8_TRIIF</name>
<dbReference type="PANTHER" id="PTHR13944:SF21">
    <property type="entry name" value="CYSTS, ISOFORM C"/>
    <property type="match status" value="1"/>
</dbReference>
<feature type="non-terminal residue" evidence="5">
    <location>
        <position position="1"/>
    </location>
</feature>
<dbReference type="InterPro" id="IPR046349">
    <property type="entry name" value="C1-like_sf"/>
</dbReference>
<dbReference type="EMBL" id="GEMB01006878">
    <property type="protein sequence ID" value="JAR96484.1"/>
    <property type="molecule type" value="Transcribed_RNA"/>
</dbReference>
<evidence type="ECO:0000259" key="4">
    <source>
        <dbReference type="PROSITE" id="PS50081"/>
    </source>
</evidence>
<evidence type="ECO:0000256" key="1">
    <source>
        <dbReference type="ARBA" id="ARBA00022723"/>
    </source>
</evidence>
<reference evidence="5" key="1">
    <citation type="submission" date="2016-04" db="EMBL/GenBank/DDBJ databases">
        <authorList>
            <person name="Calderon-Fernandez G.M.Sr."/>
        </authorList>
    </citation>
    <scope>NUCLEOTIDE SEQUENCE</scope>
    <source>
        <strain evidence="5">Int1</strain>
        <tissue evidence="5">Integument</tissue>
    </source>
</reference>
<dbReference type="PROSITE" id="PS50081">
    <property type="entry name" value="ZF_DAG_PE_2"/>
    <property type="match status" value="1"/>
</dbReference>
<feature type="region of interest" description="Disordered" evidence="3">
    <location>
        <begin position="82"/>
        <end position="118"/>
    </location>
</feature>
<feature type="non-terminal residue" evidence="5">
    <location>
        <position position="167"/>
    </location>
</feature>
<dbReference type="GO" id="GO:0035023">
    <property type="term" value="P:regulation of Rho protein signal transduction"/>
    <property type="evidence" value="ECO:0007669"/>
    <property type="project" value="TreeGrafter"/>
</dbReference>
<dbReference type="SUPFAM" id="SSF57889">
    <property type="entry name" value="Cysteine-rich domain"/>
    <property type="match status" value="1"/>
</dbReference>
<feature type="compositionally biased region" description="Polar residues" evidence="3">
    <location>
        <begin position="89"/>
        <end position="103"/>
    </location>
</feature>
<dbReference type="InterPro" id="IPR002219">
    <property type="entry name" value="PKC_DAG/PE"/>
</dbReference>
<keyword evidence="1" id="KW-0479">Metal-binding</keyword>
<sequence>KRGSLFFRKKKDKVKKVTHQWVTVCCGNSQLCDFCSKSLTNKPSVYCDNCTATVHQHSCKDSIADCKGRGIKVIGKNITHINKSGAKRGSNSNQSGSPCSQVNTDEDHYHHAGQHNDTVSFSDEMPLVQYEFLDEPPVTVHDLGTDPFLGLQDDEPDSWTPTVTKDI</sequence>
<proteinExistence type="predicted"/>
<dbReference type="PANTHER" id="PTHR13944">
    <property type="entry name" value="AGAP007712-PA"/>
    <property type="match status" value="1"/>
</dbReference>
<keyword evidence="2" id="KW-0862">Zinc</keyword>
<feature type="domain" description="Phorbol-ester/DAG-type" evidence="4">
    <location>
        <begin position="18"/>
        <end position="66"/>
    </location>
</feature>
<dbReference type="InterPro" id="IPR051632">
    <property type="entry name" value="Rho_GEF"/>
</dbReference>
<dbReference type="AlphaFoldDB" id="A0A170VAG8"/>
<evidence type="ECO:0000256" key="3">
    <source>
        <dbReference type="SAM" id="MobiDB-lite"/>
    </source>
</evidence>
<accession>A0A170VAG8</accession>
<evidence type="ECO:0000313" key="5">
    <source>
        <dbReference type="EMBL" id="JAR96484.1"/>
    </source>
</evidence>
<dbReference type="CDD" id="cd20815">
    <property type="entry name" value="C1_p190RhoGEF-like"/>
    <property type="match status" value="1"/>
</dbReference>
<reference evidence="5" key="2">
    <citation type="journal article" date="2017" name="J. Med. Entomol.">
        <title>Transcriptome Analysis of the Triatoma infestans (Hemiptera: Reduviidae) Integument.</title>
        <authorList>
            <person name="Calderon-Fernandez G.M."/>
            <person name="Moriconi D.E."/>
            <person name="Dulbecco A.B."/>
            <person name="Juarez M.P."/>
        </authorList>
    </citation>
    <scope>NUCLEOTIDE SEQUENCE</scope>
    <source>
        <strain evidence="5">Int1</strain>
        <tissue evidence="5">Integument</tissue>
    </source>
</reference>
<dbReference type="GO" id="GO:0046872">
    <property type="term" value="F:metal ion binding"/>
    <property type="evidence" value="ECO:0007669"/>
    <property type="project" value="UniProtKB-KW"/>
</dbReference>
<protein>
    <submittedName>
        <fullName evidence="5">Rho guanine nucleotide exchange factor 18 isoform x1</fullName>
    </submittedName>
</protein>